<dbReference type="Pfam" id="PF00684">
    <property type="entry name" value="DnaJ_CXXCXGXG"/>
    <property type="match status" value="1"/>
</dbReference>
<evidence type="ECO:0000256" key="3">
    <source>
        <dbReference type="ARBA" id="ARBA00022723"/>
    </source>
</evidence>
<feature type="binding site" evidence="9">
    <location>
        <position position="208"/>
    </location>
    <ligand>
        <name>Zn(2+)</name>
        <dbReference type="ChEBI" id="CHEBI:29105"/>
        <label>1</label>
    </ligand>
</feature>
<comment type="domain">
    <text evidence="9">The J domain is necessary and sufficient to stimulate DnaK ATPase activity. Zinc center 1 plays an important role in the autonomous, DnaK-independent chaperone activity of DnaJ. Zinc center 2 is essential for interaction with DnaK and for DnaJ activity.</text>
</comment>
<dbReference type="PROSITE" id="PS50076">
    <property type="entry name" value="DNAJ_2"/>
    <property type="match status" value="1"/>
</dbReference>
<dbReference type="SUPFAM" id="SSF46565">
    <property type="entry name" value="Chaperone J-domain"/>
    <property type="match status" value="1"/>
</dbReference>
<feature type="binding site" evidence="9">
    <location>
        <position position="211"/>
    </location>
    <ligand>
        <name>Zn(2+)</name>
        <dbReference type="ChEBI" id="CHEBI:29105"/>
        <label>1</label>
    </ligand>
</feature>
<evidence type="ECO:0000313" key="14">
    <source>
        <dbReference type="Proteomes" id="UP000018745"/>
    </source>
</evidence>
<comment type="subcellular location">
    <subcellularLocation>
        <location evidence="9">Cytoplasm</location>
    </subcellularLocation>
</comment>
<dbReference type="InterPro" id="IPR036869">
    <property type="entry name" value="J_dom_sf"/>
</dbReference>
<keyword evidence="2 9" id="KW-0235">DNA replication</keyword>
<evidence type="ECO:0000256" key="2">
    <source>
        <dbReference type="ARBA" id="ARBA00022705"/>
    </source>
</evidence>
<keyword evidence="4 9" id="KW-0677">Repeat</keyword>
<keyword evidence="14" id="KW-1185">Reference proteome</keyword>
<evidence type="ECO:0000256" key="6">
    <source>
        <dbReference type="ARBA" id="ARBA00022833"/>
    </source>
</evidence>
<evidence type="ECO:0000256" key="1">
    <source>
        <dbReference type="ARBA" id="ARBA00022490"/>
    </source>
</evidence>
<evidence type="ECO:0000259" key="11">
    <source>
        <dbReference type="PROSITE" id="PS50076"/>
    </source>
</evidence>
<protein>
    <recommendedName>
        <fullName evidence="9">Chaperone protein DnaJ</fullName>
    </recommendedName>
</protein>
<dbReference type="SUPFAM" id="SSF49493">
    <property type="entry name" value="HSP40/DnaJ peptide-binding domain"/>
    <property type="match status" value="2"/>
</dbReference>
<dbReference type="PANTHER" id="PTHR43096">
    <property type="entry name" value="DNAJ HOMOLOG 1, MITOCHONDRIAL-RELATED"/>
    <property type="match status" value="1"/>
</dbReference>
<feature type="binding site" evidence="9">
    <location>
        <position position="168"/>
    </location>
    <ligand>
        <name>Zn(2+)</name>
        <dbReference type="ChEBI" id="CHEBI:29105"/>
        <label>2</label>
    </ligand>
</feature>
<feature type="binding site" evidence="9">
    <location>
        <position position="149"/>
    </location>
    <ligand>
        <name>Zn(2+)</name>
        <dbReference type="ChEBI" id="CHEBI:29105"/>
        <label>1</label>
    </ligand>
</feature>
<reference evidence="13 14" key="1">
    <citation type="journal article" date="2014" name="Genome Announc.">
        <title>Complete Genome Sequence of Mycoplasma ovis Strain Michigan, a Hemoplasma of Sheep with Two Distinct 16S rRNA Genes.</title>
        <authorList>
            <person name="Deshuillers P.L."/>
            <person name="Santos A.P."/>
            <person name="do Nascimento N.C."/>
            <person name="Hampel J.A."/>
            <person name="Bergin I.L."/>
            <person name="Dyson M.C."/>
            <person name="Messick J.B."/>
        </authorList>
    </citation>
    <scope>NUCLEOTIDE SEQUENCE [LARGE SCALE GENOMIC DNA]</scope>
    <source>
        <strain evidence="13 14">Michigan</strain>
    </source>
</reference>
<dbReference type="InterPro" id="IPR012724">
    <property type="entry name" value="DnaJ"/>
</dbReference>
<dbReference type="Gene3D" id="1.10.287.110">
    <property type="entry name" value="DnaJ domain"/>
    <property type="match status" value="1"/>
</dbReference>
<keyword evidence="6 9" id="KW-0862">Zinc</keyword>
<feature type="zinc finger region" description="CR-type" evidence="10">
    <location>
        <begin position="136"/>
        <end position="220"/>
    </location>
</feature>
<dbReference type="InterPro" id="IPR001305">
    <property type="entry name" value="HSP_DnaJ_Cys-rich_dom"/>
</dbReference>
<gene>
    <name evidence="9" type="primary">dnaJ</name>
    <name evidence="13" type="ORF">OVS_01620</name>
</gene>
<name>A0ABN4BKT4_9MOLU</name>
<evidence type="ECO:0000256" key="4">
    <source>
        <dbReference type="ARBA" id="ARBA00022737"/>
    </source>
</evidence>
<organism evidence="13 14">
    <name type="scientific">Mycoplasma ovis str. Michigan</name>
    <dbReference type="NCBI Taxonomy" id="1415773"/>
    <lineage>
        <taxon>Bacteria</taxon>
        <taxon>Bacillati</taxon>
        <taxon>Mycoplasmatota</taxon>
        <taxon>Mollicutes</taxon>
        <taxon>Mycoplasmataceae</taxon>
        <taxon>Mycoplasma</taxon>
    </lineage>
</organism>
<comment type="cofactor">
    <cofactor evidence="9">
        <name>Zn(2+)</name>
        <dbReference type="ChEBI" id="CHEBI:29105"/>
    </cofactor>
    <text evidence="9">Binds 2 Zn(2+) ions per monomer.</text>
</comment>
<feature type="binding site" evidence="9">
    <location>
        <position position="171"/>
    </location>
    <ligand>
        <name>Zn(2+)</name>
        <dbReference type="ChEBI" id="CHEBI:29105"/>
        <label>2</label>
    </ligand>
</feature>
<evidence type="ECO:0000259" key="12">
    <source>
        <dbReference type="PROSITE" id="PS51188"/>
    </source>
</evidence>
<evidence type="ECO:0000256" key="9">
    <source>
        <dbReference type="HAMAP-Rule" id="MF_01152"/>
    </source>
</evidence>
<dbReference type="PRINTS" id="PR00625">
    <property type="entry name" value="JDOMAIN"/>
</dbReference>
<feature type="binding site" evidence="9">
    <location>
        <position position="194"/>
    </location>
    <ligand>
        <name>Zn(2+)</name>
        <dbReference type="ChEBI" id="CHEBI:29105"/>
        <label>2</label>
    </ligand>
</feature>
<evidence type="ECO:0000256" key="8">
    <source>
        <dbReference type="ARBA" id="ARBA00023186"/>
    </source>
</evidence>
<feature type="domain" description="CR-type" evidence="12">
    <location>
        <begin position="136"/>
        <end position="220"/>
    </location>
</feature>
<dbReference type="RefSeq" id="WP_024071110.1">
    <property type="nucleotide sequence ID" value="NC_023062.1"/>
</dbReference>
<keyword evidence="7 9" id="KW-0346">Stress response</keyword>
<keyword evidence="5 9" id="KW-0863">Zinc-finger</keyword>
<evidence type="ECO:0000256" key="7">
    <source>
        <dbReference type="ARBA" id="ARBA00023016"/>
    </source>
</evidence>
<comment type="function">
    <text evidence="9">Participates actively in the response to hyperosmotic and heat shock by preventing the aggregation of stress-denatured proteins and by disaggregating proteins, also in an autonomous, DnaK-independent fashion. Unfolded proteins bind initially to DnaJ; upon interaction with the DnaJ-bound protein, DnaK hydrolyzes its bound ATP, resulting in the formation of a stable complex. GrpE releases ADP from DnaK; ATP binding to DnaK triggers the release of the substrate protein, thus completing the reaction cycle. Several rounds of ATP-dependent interactions between DnaJ, DnaK and GrpE are required for fully efficient folding. Also involved, together with DnaK and GrpE, in the DNA replication of plasmids through activation of initiation proteins.</text>
</comment>
<dbReference type="InterPro" id="IPR018253">
    <property type="entry name" value="DnaJ_domain_CS"/>
</dbReference>
<sequence>MSGDFYEVLGLNKNATQDEIKKAYRKLAKQYHPDINKSAGAEEKFKKINEAYEVLSDPQKKSNYDRFGAGFENAGGAQGFEGGANPFDIFSSFFSRQEGEDSFFSSFQTSGHRQSRREAEAPRKDVTISFLQSVKGCNYELSYKANKLCSECNGIRTFQGNKSYIYDCSACRGSGYEVIRTKSLFGIIEQKNVCRYCRGSGEQITKLCTTCRGQGYNTENKRVTIKIPGGVKTGDTLWYRDKESYDEGRIYLKINVKSSDIFTREGDNLYTKVFINPLVAILGGSIEVPTPYGIRNVKIPPNSNSKELLKLKGLGINFEKKGIGNLFVKIEIATLKLSPAEIEKIKSIKLTDSKESKDWIKLFKKEYEEI</sequence>
<dbReference type="InterPro" id="IPR002939">
    <property type="entry name" value="DnaJ_C"/>
</dbReference>
<evidence type="ECO:0000256" key="10">
    <source>
        <dbReference type="PROSITE-ProRule" id="PRU00546"/>
    </source>
</evidence>
<dbReference type="Proteomes" id="UP000018745">
    <property type="component" value="Chromosome"/>
</dbReference>
<dbReference type="InterPro" id="IPR008971">
    <property type="entry name" value="HSP40/DnaJ_pept-bd"/>
</dbReference>
<dbReference type="Gene3D" id="2.10.230.10">
    <property type="entry name" value="Heat shock protein DnaJ, cysteine-rich domain"/>
    <property type="match status" value="1"/>
</dbReference>
<dbReference type="Pfam" id="PF00226">
    <property type="entry name" value="DnaJ"/>
    <property type="match status" value="1"/>
</dbReference>
<dbReference type="InterPro" id="IPR036410">
    <property type="entry name" value="HSP_DnaJ_Cys-rich_dom_sf"/>
</dbReference>
<dbReference type="HAMAP" id="MF_01152">
    <property type="entry name" value="DnaJ"/>
    <property type="match status" value="1"/>
</dbReference>
<dbReference type="PROSITE" id="PS51188">
    <property type="entry name" value="ZF_CR"/>
    <property type="match status" value="1"/>
</dbReference>
<feature type="binding site" evidence="9">
    <location>
        <position position="152"/>
    </location>
    <ligand>
        <name>Zn(2+)</name>
        <dbReference type="ChEBI" id="CHEBI:29105"/>
        <label>1</label>
    </ligand>
</feature>
<dbReference type="SUPFAM" id="SSF57938">
    <property type="entry name" value="DnaJ/Hsp40 cysteine-rich domain"/>
    <property type="match status" value="1"/>
</dbReference>
<comment type="similarity">
    <text evidence="9">Belongs to the DnaJ family.</text>
</comment>
<proteinExistence type="inferred from homology"/>
<dbReference type="EMBL" id="CP006935">
    <property type="protein sequence ID" value="AHC39913.1"/>
    <property type="molecule type" value="Genomic_DNA"/>
</dbReference>
<dbReference type="InterPro" id="IPR001623">
    <property type="entry name" value="DnaJ_domain"/>
</dbReference>
<dbReference type="SMART" id="SM00271">
    <property type="entry name" value="DnaJ"/>
    <property type="match status" value="1"/>
</dbReference>
<comment type="caution">
    <text evidence="9">Lacks conserved residue(s) required for the propagation of feature annotation.</text>
</comment>
<dbReference type="Pfam" id="PF01556">
    <property type="entry name" value="DnaJ_C"/>
    <property type="match status" value="1"/>
</dbReference>
<dbReference type="CDD" id="cd06257">
    <property type="entry name" value="DnaJ"/>
    <property type="match status" value="1"/>
</dbReference>
<keyword evidence="3 9" id="KW-0479">Metal-binding</keyword>
<dbReference type="PROSITE" id="PS00636">
    <property type="entry name" value="DNAJ_1"/>
    <property type="match status" value="1"/>
</dbReference>
<dbReference type="Gene3D" id="2.60.260.20">
    <property type="entry name" value="Urease metallochaperone UreE, N-terminal domain"/>
    <property type="match status" value="2"/>
</dbReference>
<evidence type="ECO:0000313" key="13">
    <source>
        <dbReference type="EMBL" id="AHC39913.1"/>
    </source>
</evidence>
<accession>A0ABN4BKT4</accession>
<feature type="binding site" evidence="9">
    <location>
        <position position="197"/>
    </location>
    <ligand>
        <name>Zn(2+)</name>
        <dbReference type="ChEBI" id="CHEBI:29105"/>
        <label>2</label>
    </ligand>
</feature>
<dbReference type="CDD" id="cd10719">
    <property type="entry name" value="DnaJ_zf"/>
    <property type="match status" value="1"/>
</dbReference>
<keyword evidence="8 9" id="KW-0143">Chaperone</keyword>
<evidence type="ECO:0000256" key="5">
    <source>
        <dbReference type="ARBA" id="ARBA00022771"/>
    </source>
</evidence>
<comment type="subunit">
    <text evidence="9">Homodimer.</text>
</comment>
<feature type="domain" description="J" evidence="11">
    <location>
        <begin position="4"/>
        <end position="68"/>
    </location>
</feature>
<dbReference type="CDD" id="cd10747">
    <property type="entry name" value="DnaJ_C"/>
    <property type="match status" value="1"/>
</dbReference>
<keyword evidence="1 9" id="KW-0963">Cytoplasm</keyword>
<dbReference type="PANTHER" id="PTHR43096:SF48">
    <property type="entry name" value="CHAPERONE PROTEIN DNAJ"/>
    <property type="match status" value="1"/>
</dbReference>